<sequence>MEQKTIVLCIAAAAVLLVLISLAWSRLSAWLAARELRHAYQARPLFSAHERAAYRTLKTMTDELGLVLFVKVRLLDLAEPRPHHRKYQLYLNKVSAKHVDFVVCSAKSEPRLVIELDDFTHDTPSRQARDEFVDTVLESCGYGVVHTRNVDRDELYPVLRRLRRTRTAGK</sequence>
<accession>A0ABR7GN79</accession>
<feature type="domain" description="DUF2726" evidence="1">
    <location>
        <begin position="43"/>
        <end position="151"/>
    </location>
</feature>
<evidence type="ECO:0000313" key="3">
    <source>
        <dbReference type="Proteomes" id="UP000641741"/>
    </source>
</evidence>
<dbReference type="Pfam" id="PF10881">
    <property type="entry name" value="DUF2726"/>
    <property type="match status" value="1"/>
</dbReference>
<dbReference type="Proteomes" id="UP000641741">
    <property type="component" value="Unassembled WGS sequence"/>
</dbReference>
<evidence type="ECO:0000313" key="2">
    <source>
        <dbReference type="EMBL" id="MBC5695775.1"/>
    </source>
</evidence>
<evidence type="ECO:0000259" key="1">
    <source>
        <dbReference type="Pfam" id="PF10881"/>
    </source>
</evidence>
<dbReference type="RefSeq" id="WP_186969989.1">
    <property type="nucleotide sequence ID" value="NZ_JACOPK010000006.1"/>
</dbReference>
<name>A0ABR7GN79_9FIRM</name>
<dbReference type="EMBL" id="JACOPK010000006">
    <property type="protein sequence ID" value="MBC5695775.1"/>
    <property type="molecule type" value="Genomic_DNA"/>
</dbReference>
<dbReference type="InterPro" id="IPR024402">
    <property type="entry name" value="DUF2726"/>
</dbReference>
<keyword evidence="3" id="KW-1185">Reference proteome</keyword>
<protein>
    <submittedName>
        <fullName evidence="2">DUF2726 domain-containing protein</fullName>
    </submittedName>
</protein>
<organism evidence="2 3">
    <name type="scientific">Agathobaculum hominis</name>
    <dbReference type="NCBI Taxonomy" id="2763014"/>
    <lineage>
        <taxon>Bacteria</taxon>
        <taxon>Bacillati</taxon>
        <taxon>Bacillota</taxon>
        <taxon>Clostridia</taxon>
        <taxon>Eubacteriales</taxon>
        <taxon>Butyricicoccaceae</taxon>
        <taxon>Agathobaculum</taxon>
    </lineage>
</organism>
<reference evidence="2 3" key="1">
    <citation type="submission" date="2020-08" db="EMBL/GenBank/DDBJ databases">
        <title>Genome public.</title>
        <authorList>
            <person name="Liu C."/>
            <person name="Sun Q."/>
        </authorList>
    </citation>
    <scope>NUCLEOTIDE SEQUENCE [LARGE SCALE GENOMIC DNA]</scope>
    <source>
        <strain evidence="2 3">M2</strain>
    </source>
</reference>
<comment type="caution">
    <text evidence="2">The sequence shown here is derived from an EMBL/GenBank/DDBJ whole genome shotgun (WGS) entry which is preliminary data.</text>
</comment>
<proteinExistence type="predicted"/>
<gene>
    <name evidence="2" type="ORF">H8S02_07430</name>
</gene>